<evidence type="ECO:0000256" key="1">
    <source>
        <dbReference type="SAM" id="SignalP"/>
    </source>
</evidence>
<dbReference type="Proteomes" id="UP000318878">
    <property type="component" value="Unassembled WGS sequence"/>
</dbReference>
<gene>
    <name evidence="2" type="ORF">Enr8_43150</name>
</gene>
<comment type="caution">
    <text evidence="2">The sequence shown here is derived from an EMBL/GenBank/DDBJ whole genome shotgun (WGS) entry which is preliminary data.</text>
</comment>
<evidence type="ECO:0000313" key="2">
    <source>
        <dbReference type="EMBL" id="TWT30790.1"/>
    </source>
</evidence>
<keyword evidence="3" id="KW-1185">Reference proteome</keyword>
<protein>
    <recommendedName>
        <fullName evidence="4">Cysteine-rich secretory protein family protein</fullName>
    </recommendedName>
</protein>
<feature type="signal peptide" evidence="1">
    <location>
        <begin position="1"/>
        <end position="24"/>
    </location>
</feature>
<proteinExistence type="predicted"/>
<dbReference type="EMBL" id="SJPF01000005">
    <property type="protein sequence ID" value="TWT30790.1"/>
    <property type="molecule type" value="Genomic_DNA"/>
</dbReference>
<dbReference type="AlphaFoldDB" id="A0A5C5UYT6"/>
<dbReference type="RefSeq" id="WP_146435534.1">
    <property type="nucleotide sequence ID" value="NZ_SJPF01000005.1"/>
</dbReference>
<evidence type="ECO:0000313" key="3">
    <source>
        <dbReference type="Proteomes" id="UP000318878"/>
    </source>
</evidence>
<accession>A0A5C5UYT6</accession>
<dbReference type="OrthoDB" id="292256at2"/>
<keyword evidence="1" id="KW-0732">Signal</keyword>
<sequence length="286" mass="32424" precursor="true">MLKRTLLAIVALVAIISLTHTAQADSLYWYDDYSTAVRTAINDNRMLLIYFRGEDEAKHEEFQQVMADPQVAELAGNYILAELPLNATVGSGEKQTKLLSHGAFQHMDGKPGVAILDFVDDTDENYSYVVSQFQFRDNRVRSVHQMRTILSLPRGSLTQRTLIYAVRMHPEAPRSTNGVFRRLLAVATLQHSRLQARMQLQGHHSWESRFHQLSGQLPGHMLPTEVCAESWPGQNLEDAAIECVRSWRHSSGHWSAVSADNTYYGYDMKRGNNGIWYATGIFAKNR</sequence>
<feature type="chain" id="PRO_5022981446" description="Cysteine-rich secretory protein family protein" evidence="1">
    <location>
        <begin position="25"/>
        <end position="286"/>
    </location>
</feature>
<evidence type="ECO:0008006" key="4">
    <source>
        <dbReference type="Google" id="ProtNLM"/>
    </source>
</evidence>
<name>A0A5C5UYT6_9BACT</name>
<organism evidence="2 3">
    <name type="scientific">Blastopirellula retiformator</name>
    <dbReference type="NCBI Taxonomy" id="2527970"/>
    <lineage>
        <taxon>Bacteria</taxon>
        <taxon>Pseudomonadati</taxon>
        <taxon>Planctomycetota</taxon>
        <taxon>Planctomycetia</taxon>
        <taxon>Pirellulales</taxon>
        <taxon>Pirellulaceae</taxon>
        <taxon>Blastopirellula</taxon>
    </lineage>
</organism>
<reference evidence="2 3" key="1">
    <citation type="submission" date="2019-02" db="EMBL/GenBank/DDBJ databases">
        <title>Deep-cultivation of Planctomycetes and their phenomic and genomic characterization uncovers novel biology.</title>
        <authorList>
            <person name="Wiegand S."/>
            <person name="Jogler M."/>
            <person name="Boedeker C."/>
            <person name="Pinto D."/>
            <person name="Vollmers J."/>
            <person name="Rivas-Marin E."/>
            <person name="Kohn T."/>
            <person name="Peeters S.H."/>
            <person name="Heuer A."/>
            <person name="Rast P."/>
            <person name="Oberbeckmann S."/>
            <person name="Bunk B."/>
            <person name="Jeske O."/>
            <person name="Meyerdierks A."/>
            <person name="Storesund J.E."/>
            <person name="Kallscheuer N."/>
            <person name="Luecker S."/>
            <person name="Lage O.M."/>
            <person name="Pohl T."/>
            <person name="Merkel B.J."/>
            <person name="Hornburger P."/>
            <person name="Mueller R.-W."/>
            <person name="Bruemmer F."/>
            <person name="Labrenz M."/>
            <person name="Spormann A.M."/>
            <person name="Op Den Camp H."/>
            <person name="Overmann J."/>
            <person name="Amann R."/>
            <person name="Jetten M.S.M."/>
            <person name="Mascher T."/>
            <person name="Medema M.H."/>
            <person name="Devos D.P."/>
            <person name="Kaster A.-K."/>
            <person name="Ovreas L."/>
            <person name="Rohde M."/>
            <person name="Galperin M.Y."/>
            <person name="Jogler C."/>
        </authorList>
    </citation>
    <scope>NUCLEOTIDE SEQUENCE [LARGE SCALE GENOMIC DNA]</scope>
    <source>
        <strain evidence="2 3">Enr8</strain>
    </source>
</reference>